<keyword evidence="2" id="KW-1185">Reference proteome</keyword>
<name>A0ACB8SFJ6_9AGAM</name>
<accession>A0ACB8SFJ6</accession>
<organism evidence="1 2">
    <name type="scientific">Artomyces pyxidatus</name>
    <dbReference type="NCBI Taxonomy" id="48021"/>
    <lineage>
        <taxon>Eukaryota</taxon>
        <taxon>Fungi</taxon>
        <taxon>Dikarya</taxon>
        <taxon>Basidiomycota</taxon>
        <taxon>Agaricomycotina</taxon>
        <taxon>Agaricomycetes</taxon>
        <taxon>Russulales</taxon>
        <taxon>Auriscalpiaceae</taxon>
        <taxon>Artomyces</taxon>
    </lineage>
</organism>
<gene>
    <name evidence="1" type="ORF">BV25DRAFT_1922469</name>
</gene>
<dbReference type="EMBL" id="MU277364">
    <property type="protein sequence ID" value="KAI0054686.1"/>
    <property type="molecule type" value="Genomic_DNA"/>
</dbReference>
<comment type="caution">
    <text evidence="1">The sequence shown here is derived from an EMBL/GenBank/DDBJ whole genome shotgun (WGS) entry which is preliminary data.</text>
</comment>
<evidence type="ECO:0000313" key="1">
    <source>
        <dbReference type="EMBL" id="KAI0054686.1"/>
    </source>
</evidence>
<sequence>MDGSPFTSYMPDFAEWFSGMIFGTPTHHSPTGADYNNFNPLYPAPQAEIVVSADAQPYDQQDDCPGAYNSATVPGNLPAQQDAVDFQYNSTGFQRPPDFHSEYQAPTSNQQSFLYHEQVPRAVQSLDYQAPVADPSSTFKNGETPGTPIPSFSGGYNTGPSHHAQHAQAFGQSTSTSWDGYTDNSYTVQGPVQYNRGFIQSSSTSQFGETSQTFLPKRYESHNAQYHDPNAPQLLPQQSSVLSSSTFPDVDATALSYLPEGHDGMERYLNTGHMNVDHYTAATADTFAPASSTSRDAQTYGLPHPSEAYEGQTYYMNAAKPSQPQVPQAFYNPPAAEPGYPLQHDAAQPDSDCFEGWDFHSDGNAAHPAAAGQEASINAAEAPTNAVEWAPASFTNDFLELSDLPQPPPRQYIPTSLELRRQDRAAQRARYDRMSYDPLSRYTYQHDPILDQQLFAEEFLNPTAGAPIQQAGLKAWMSTAPYHRSLHRARSTEQQTMDPLDLFIFGSDLRKVGNAGARPRRTAVPTIDVTAAHIPPESPNLYPQSSQPDNYHAPAADASYHFEQALATAPYTTINPQATQLRIEDAYPGEALYMQHQPTSAMISPVPTLGQHPPSPPPAPKTATLKQMKPRKEKKRPTARALVDKQGQAKASKRQQTAKARTACHVGARASTVSLTAQNVQHSHAGPVIADPGYVFPPIDLLATTVGTSKGTAEPSCPGAPGILPASVLASPANPTERGKKAKAKKQEPRPRSSSKRTKAVNAIAGPSRLPNVRKAKHAQRDGKPQAAPPRGSGGEPDCSEKYYTNPKLNCWMKHRRNPVELCPDADGRWCCPYCICMNQFNALAAGNGTVVRTESAGTSEWGAQGPRYHGSKARFASVYQHIPRCEELRVYVRSRARNNQMAITDESARE</sequence>
<evidence type="ECO:0000313" key="2">
    <source>
        <dbReference type="Proteomes" id="UP000814140"/>
    </source>
</evidence>
<reference evidence="1" key="2">
    <citation type="journal article" date="2022" name="New Phytol.">
        <title>Evolutionary transition to the ectomycorrhizal habit in the genomes of a hyperdiverse lineage of mushroom-forming fungi.</title>
        <authorList>
            <person name="Looney B."/>
            <person name="Miyauchi S."/>
            <person name="Morin E."/>
            <person name="Drula E."/>
            <person name="Courty P.E."/>
            <person name="Kohler A."/>
            <person name="Kuo A."/>
            <person name="LaButti K."/>
            <person name="Pangilinan J."/>
            <person name="Lipzen A."/>
            <person name="Riley R."/>
            <person name="Andreopoulos W."/>
            <person name="He G."/>
            <person name="Johnson J."/>
            <person name="Nolan M."/>
            <person name="Tritt A."/>
            <person name="Barry K.W."/>
            <person name="Grigoriev I.V."/>
            <person name="Nagy L.G."/>
            <person name="Hibbett D."/>
            <person name="Henrissat B."/>
            <person name="Matheny P.B."/>
            <person name="Labbe J."/>
            <person name="Martin F.M."/>
        </authorList>
    </citation>
    <scope>NUCLEOTIDE SEQUENCE</scope>
    <source>
        <strain evidence="1">HHB10654</strain>
    </source>
</reference>
<dbReference type="Proteomes" id="UP000814140">
    <property type="component" value="Unassembled WGS sequence"/>
</dbReference>
<protein>
    <submittedName>
        <fullName evidence="1">Uncharacterized protein</fullName>
    </submittedName>
</protein>
<proteinExistence type="predicted"/>
<reference evidence="1" key="1">
    <citation type="submission" date="2021-03" db="EMBL/GenBank/DDBJ databases">
        <authorList>
            <consortium name="DOE Joint Genome Institute"/>
            <person name="Ahrendt S."/>
            <person name="Looney B.P."/>
            <person name="Miyauchi S."/>
            <person name="Morin E."/>
            <person name="Drula E."/>
            <person name="Courty P.E."/>
            <person name="Chicoki N."/>
            <person name="Fauchery L."/>
            <person name="Kohler A."/>
            <person name="Kuo A."/>
            <person name="Labutti K."/>
            <person name="Pangilinan J."/>
            <person name="Lipzen A."/>
            <person name="Riley R."/>
            <person name="Andreopoulos W."/>
            <person name="He G."/>
            <person name="Johnson J."/>
            <person name="Barry K.W."/>
            <person name="Grigoriev I.V."/>
            <person name="Nagy L."/>
            <person name="Hibbett D."/>
            <person name="Henrissat B."/>
            <person name="Matheny P.B."/>
            <person name="Labbe J."/>
            <person name="Martin F."/>
        </authorList>
    </citation>
    <scope>NUCLEOTIDE SEQUENCE</scope>
    <source>
        <strain evidence="1">HHB10654</strain>
    </source>
</reference>